<evidence type="ECO:0000256" key="5">
    <source>
        <dbReference type="ARBA" id="ARBA00022755"/>
    </source>
</evidence>
<dbReference type="Gene3D" id="1.10.300.10">
    <property type="entry name" value="Adenylosuccinate Synthetase, subunit A, domain 2"/>
    <property type="match status" value="1"/>
</dbReference>
<feature type="binding site" evidence="9">
    <location>
        <position position="262"/>
    </location>
    <ligand>
        <name>IMP</name>
        <dbReference type="ChEBI" id="CHEBI:58053"/>
    </ligand>
</feature>
<comment type="function">
    <text evidence="11">Plays an important role in the de novo pathway of purine nucleotide biosynthesis.</text>
</comment>
<dbReference type="NCBIfam" id="NF002223">
    <property type="entry name" value="PRK01117.1"/>
    <property type="match status" value="1"/>
</dbReference>
<evidence type="ECO:0000313" key="12">
    <source>
        <dbReference type="EMBL" id="KAJ1529474.1"/>
    </source>
</evidence>
<evidence type="ECO:0000256" key="2">
    <source>
        <dbReference type="ARBA" id="ARBA00022598"/>
    </source>
</evidence>
<evidence type="ECO:0000256" key="8">
    <source>
        <dbReference type="ARBA" id="ARBA00050432"/>
    </source>
</evidence>
<dbReference type="Gene3D" id="3.40.440.10">
    <property type="entry name" value="Adenylosuccinate Synthetase, subunit A, domain 1"/>
    <property type="match status" value="1"/>
</dbReference>
<dbReference type="PANTHER" id="PTHR11846">
    <property type="entry name" value="ADENYLOSUCCINATE SYNTHETASE"/>
    <property type="match status" value="1"/>
</dbReference>
<feature type="binding site" evidence="9">
    <location>
        <begin position="436"/>
        <end position="438"/>
    </location>
    <ligand>
        <name>GTP</name>
        <dbReference type="ChEBI" id="CHEBI:37565"/>
    </ligand>
</feature>
<protein>
    <recommendedName>
        <fullName evidence="9 11">Adenylosuccinate synthetase</fullName>
        <shortName evidence="9">AMPSase</shortName>
        <shortName evidence="9">AdSS</shortName>
        <ecNumber evidence="9 11">6.3.4.4</ecNumber>
    </recommendedName>
    <alternativeName>
        <fullName evidence="9">IMP--aspartate ligase</fullName>
    </alternativeName>
</protein>
<feature type="active site" evidence="10">
    <location>
        <position position="166"/>
    </location>
</feature>
<dbReference type="FunFam" id="3.90.170.10:FF:000001">
    <property type="entry name" value="Adenylosuccinate synthetase"/>
    <property type="match status" value="1"/>
</dbReference>
<sequence length="448" mass="49429">MLNSPVKMNGEILSSPRRKSRTEMAAKVTVVLGAQWGDEGKGKVVDMLATDVDVVCRCQGGNNAGHTVVVEDREYDFHLLPSGIINSKCKSVIGNGVVIHLPGLFEEIEKNEAKGLTGWKDRLLISDRAHLVFDFHQQVDGLQEQEKGKKSLGTTKKGIGPAYSSKATRNGIRIVDLMGDFNLFADKFQTLVAMYQRMFPDLEVDVSAELERYKVLAERVRPLVCETVSFLHEALRQHKKILVEGANAAMLDIDFGTYPYVTSSNCSIGGVCTGLGIPPVNIGTVVGVVKAYTTRVGDGPFMTELSDDIGALLQSRGHEIGVTTKRPRRCGWLDIPLLKHTTLVNGYTQLCVTKLDILDVLPEIKIAVAYKKNGKLLDYFPSSPVELASVEVEYISLPGWLTSIEGVRDFENLPENAKNYIRKLEELVEVPIRWIGVGKGRESIINVF</sequence>
<feature type="binding site" evidence="9">
    <location>
        <position position="155"/>
    </location>
    <ligand>
        <name>IMP</name>
        <dbReference type="ChEBI" id="CHEBI:58053"/>
    </ligand>
</feature>
<dbReference type="Proteomes" id="UP001075354">
    <property type="component" value="Chromosome 3"/>
</dbReference>
<dbReference type="Pfam" id="PF00709">
    <property type="entry name" value="Adenylsucc_synt"/>
    <property type="match status" value="1"/>
</dbReference>
<dbReference type="InterPro" id="IPR001114">
    <property type="entry name" value="Adenylosuccinate_synthetase"/>
</dbReference>
<name>A0AAV7XST0_9NEOP</name>
<dbReference type="Gene3D" id="3.90.170.10">
    <property type="entry name" value="Adenylosuccinate Synthetase, subunit A, domain 3"/>
    <property type="match status" value="1"/>
</dbReference>
<evidence type="ECO:0000256" key="3">
    <source>
        <dbReference type="ARBA" id="ARBA00022723"/>
    </source>
</evidence>
<comment type="similarity">
    <text evidence="9 11">Belongs to the adenylosuccinate synthetase family.</text>
</comment>
<comment type="catalytic activity">
    <reaction evidence="8 9 11">
        <text>IMP + L-aspartate + GTP = N(6)-(1,2-dicarboxyethyl)-AMP + GDP + phosphate + 2 H(+)</text>
        <dbReference type="Rhea" id="RHEA:15753"/>
        <dbReference type="ChEBI" id="CHEBI:15378"/>
        <dbReference type="ChEBI" id="CHEBI:29991"/>
        <dbReference type="ChEBI" id="CHEBI:37565"/>
        <dbReference type="ChEBI" id="CHEBI:43474"/>
        <dbReference type="ChEBI" id="CHEBI:57567"/>
        <dbReference type="ChEBI" id="CHEBI:58053"/>
        <dbReference type="ChEBI" id="CHEBI:58189"/>
        <dbReference type="EC" id="6.3.4.4"/>
    </reaction>
</comment>
<dbReference type="InterPro" id="IPR042109">
    <property type="entry name" value="Adenylosuccinate_synth_dom1"/>
</dbReference>
<dbReference type="InterPro" id="IPR042111">
    <property type="entry name" value="Adenylosuccinate_synth_dom3"/>
</dbReference>
<comment type="cofactor">
    <cofactor evidence="9">
        <name>Mg(2+)</name>
        <dbReference type="ChEBI" id="CHEBI:18420"/>
    </cofactor>
    <text evidence="9">Binds 1 Mg(2+) ion per subunit.</text>
</comment>
<keyword evidence="9" id="KW-0963">Cytoplasm</keyword>
<dbReference type="GO" id="GO:0005737">
    <property type="term" value="C:cytoplasm"/>
    <property type="evidence" value="ECO:0007669"/>
    <property type="project" value="UniProtKB-SubCell"/>
</dbReference>
<keyword evidence="4 9" id="KW-0547">Nucleotide-binding</keyword>
<comment type="subcellular location">
    <subcellularLocation>
        <location evidence="9">Cytoplasm</location>
    </subcellularLocation>
</comment>
<reference evidence="12" key="1">
    <citation type="submission" date="2022-12" db="EMBL/GenBank/DDBJ databases">
        <title>Chromosome-level genome assembly of the bean flower thrips Megalurothrips usitatus.</title>
        <authorList>
            <person name="Ma L."/>
            <person name="Liu Q."/>
            <person name="Li H."/>
            <person name="Cai W."/>
        </authorList>
    </citation>
    <scope>NUCLEOTIDE SEQUENCE</scope>
    <source>
        <strain evidence="12">Cailab_2022a</strain>
    </source>
</reference>
<dbReference type="EC" id="6.3.4.4" evidence="9 11"/>
<dbReference type="GO" id="GO:0000287">
    <property type="term" value="F:magnesium ion binding"/>
    <property type="evidence" value="ECO:0007669"/>
    <property type="project" value="UniProtKB-UniRule"/>
</dbReference>
<feature type="binding site" evidence="9">
    <location>
        <begin position="322"/>
        <end position="328"/>
    </location>
    <ligand>
        <name>substrate</name>
    </ligand>
</feature>
<keyword evidence="5 9" id="KW-0658">Purine biosynthesis</keyword>
<dbReference type="GO" id="GO:0046040">
    <property type="term" value="P:IMP metabolic process"/>
    <property type="evidence" value="ECO:0007669"/>
    <property type="project" value="TreeGrafter"/>
</dbReference>
<dbReference type="HAMAP" id="MF_00011">
    <property type="entry name" value="Adenylosucc_synth"/>
    <property type="match status" value="1"/>
</dbReference>
<evidence type="ECO:0000256" key="11">
    <source>
        <dbReference type="RuleBase" id="RU000520"/>
    </source>
</evidence>
<dbReference type="SUPFAM" id="SSF52540">
    <property type="entry name" value="P-loop containing nucleoside triphosphate hydrolases"/>
    <property type="match status" value="1"/>
</dbReference>
<keyword evidence="3 9" id="KW-0479">Metal-binding</keyword>
<feature type="binding site" evidence="9">
    <location>
        <position position="65"/>
    </location>
    <ligand>
        <name>Mg(2+)</name>
        <dbReference type="ChEBI" id="CHEBI:18420"/>
    </ligand>
</feature>
<feature type="binding site" evidence="9">
    <location>
        <position position="38"/>
    </location>
    <ligand>
        <name>Mg(2+)</name>
        <dbReference type="ChEBI" id="CHEBI:18420"/>
    </ligand>
</feature>
<dbReference type="InterPro" id="IPR018220">
    <property type="entry name" value="Adenylosuccin_syn_GTP-bd"/>
</dbReference>
<evidence type="ECO:0000313" key="13">
    <source>
        <dbReference type="Proteomes" id="UP001075354"/>
    </source>
</evidence>
<proteinExistence type="inferred from homology"/>
<feature type="binding site" evidence="9">
    <location>
        <position position="326"/>
    </location>
    <ligand>
        <name>IMP</name>
        <dbReference type="ChEBI" id="CHEBI:58053"/>
    </ligand>
</feature>
<dbReference type="GO" id="GO:0044208">
    <property type="term" value="P:'de novo' AMP biosynthetic process"/>
    <property type="evidence" value="ECO:0007669"/>
    <property type="project" value="UniProtKB-UniRule"/>
</dbReference>
<dbReference type="NCBIfam" id="TIGR00184">
    <property type="entry name" value="purA"/>
    <property type="match status" value="1"/>
</dbReference>
<evidence type="ECO:0000256" key="4">
    <source>
        <dbReference type="ARBA" id="ARBA00022741"/>
    </source>
</evidence>
<accession>A0AAV7XST0</accession>
<feature type="binding site" evidence="9">
    <location>
        <begin position="65"/>
        <end position="67"/>
    </location>
    <ligand>
        <name>GTP</name>
        <dbReference type="ChEBI" id="CHEBI:37565"/>
    </ligand>
</feature>
<feature type="active site" description="Proton donor" evidence="9">
    <location>
        <position position="66"/>
    </location>
</feature>
<dbReference type="AlphaFoldDB" id="A0AAV7XST0"/>
<keyword evidence="7 9" id="KW-0342">GTP-binding</keyword>
<feature type="binding site" evidence="9">
    <location>
        <begin position="354"/>
        <end position="356"/>
    </location>
    <ligand>
        <name>GTP</name>
        <dbReference type="ChEBI" id="CHEBI:37565"/>
    </ligand>
</feature>
<comment type="caution">
    <text evidence="12">The sequence shown here is derived from an EMBL/GenBank/DDBJ whole genome shotgun (WGS) entry which is preliminary data.</text>
</comment>
<dbReference type="PANTHER" id="PTHR11846:SF0">
    <property type="entry name" value="ADENYLOSUCCINATE SYNTHETASE"/>
    <property type="match status" value="1"/>
</dbReference>
<comment type="subunit">
    <text evidence="1 9">Homodimer.</text>
</comment>
<feature type="binding site" evidence="9">
    <location>
        <begin position="38"/>
        <end position="41"/>
    </location>
    <ligand>
        <name>IMP</name>
        <dbReference type="ChEBI" id="CHEBI:58053"/>
    </ligand>
</feature>
<keyword evidence="2 9" id="KW-0436">Ligase</keyword>
<feature type="binding site" evidence="9">
    <location>
        <position position="328"/>
    </location>
    <ligand>
        <name>GTP</name>
        <dbReference type="ChEBI" id="CHEBI:37565"/>
    </ligand>
</feature>
<feature type="binding site" evidence="9">
    <location>
        <position position="247"/>
    </location>
    <ligand>
        <name>IMP</name>
        <dbReference type="ChEBI" id="CHEBI:58053"/>
    </ligand>
</feature>
<evidence type="ECO:0000256" key="1">
    <source>
        <dbReference type="ARBA" id="ARBA00011738"/>
    </source>
</evidence>
<dbReference type="InterPro" id="IPR033128">
    <property type="entry name" value="Adenylosuccin_syn_Lys_AS"/>
</dbReference>
<gene>
    <name evidence="12" type="ORF">ONE63_006248</name>
</gene>
<comment type="pathway">
    <text evidence="9 11">Purine metabolism; AMP biosynthesis via de novo pathway; AMP from IMP: step 1/2.</text>
</comment>
<dbReference type="SMART" id="SM00788">
    <property type="entry name" value="Adenylsucc_synt"/>
    <property type="match status" value="1"/>
</dbReference>
<feature type="binding site" evidence="9">
    <location>
        <position position="169"/>
    </location>
    <ligand>
        <name>IMP</name>
        <dbReference type="ChEBI" id="CHEBI:58053"/>
        <note>ligand shared between dimeric partners</note>
    </ligand>
</feature>
<evidence type="ECO:0000256" key="6">
    <source>
        <dbReference type="ARBA" id="ARBA00022842"/>
    </source>
</evidence>
<dbReference type="InterPro" id="IPR027417">
    <property type="entry name" value="P-loop_NTPase"/>
</dbReference>
<dbReference type="GO" id="GO:0005525">
    <property type="term" value="F:GTP binding"/>
    <property type="evidence" value="ECO:0007669"/>
    <property type="project" value="UniProtKB-UniRule"/>
</dbReference>
<keyword evidence="13" id="KW-1185">Reference proteome</keyword>
<dbReference type="InterPro" id="IPR042110">
    <property type="entry name" value="Adenylosuccinate_synth_dom2"/>
</dbReference>
<dbReference type="PROSITE" id="PS00513">
    <property type="entry name" value="ADENYLOSUCCIN_SYN_2"/>
    <property type="match status" value="1"/>
</dbReference>
<evidence type="ECO:0000256" key="9">
    <source>
        <dbReference type="HAMAP-Rule" id="MF_03125"/>
    </source>
</evidence>
<feature type="binding site" evidence="9">
    <location>
        <begin position="37"/>
        <end position="43"/>
    </location>
    <ligand>
        <name>GTP</name>
        <dbReference type="ChEBI" id="CHEBI:37565"/>
    </ligand>
</feature>
<dbReference type="EMBL" id="JAPTSV010000003">
    <property type="protein sequence ID" value="KAJ1529474.1"/>
    <property type="molecule type" value="Genomic_DNA"/>
</dbReference>
<comment type="function">
    <text evidence="9">Plays an important role in the de novo pathway and in the salvage pathway of purine nucleotide biosynthesis. Catalyzes the first commited step in the biosynthesis of AMP from IMP.</text>
</comment>
<dbReference type="CDD" id="cd03108">
    <property type="entry name" value="AdSS"/>
    <property type="match status" value="1"/>
</dbReference>
<keyword evidence="6 9" id="KW-0460">Magnesium</keyword>
<dbReference type="GO" id="GO:0004019">
    <property type="term" value="F:adenylosuccinate synthase activity"/>
    <property type="evidence" value="ECO:0007669"/>
    <property type="project" value="UniProtKB-UniRule"/>
</dbReference>
<organism evidence="12 13">
    <name type="scientific">Megalurothrips usitatus</name>
    <name type="common">bean blossom thrips</name>
    <dbReference type="NCBI Taxonomy" id="439358"/>
    <lineage>
        <taxon>Eukaryota</taxon>
        <taxon>Metazoa</taxon>
        <taxon>Ecdysozoa</taxon>
        <taxon>Arthropoda</taxon>
        <taxon>Hexapoda</taxon>
        <taxon>Insecta</taxon>
        <taxon>Pterygota</taxon>
        <taxon>Neoptera</taxon>
        <taxon>Paraneoptera</taxon>
        <taxon>Thysanoptera</taxon>
        <taxon>Terebrantia</taxon>
        <taxon>Thripoidea</taxon>
        <taxon>Thripidae</taxon>
        <taxon>Megalurothrips</taxon>
    </lineage>
</organism>
<dbReference type="PROSITE" id="PS01266">
    <property type="entry name" value="ADENYLOSUCCIN_SYN_1"/>
    <property type="match status" value="1"/>
</dbReference>
<evidence type="ECO:0000256" key="7">
    <source>
        <dbReference type="ARBA" id="ARBA00023134"/>
    </source>
</evidence>
<evidence type="ECO:0000256" key="10">
    <source>
        <dbReference type="PROSITE-ProRule" id="PRU10134"/>
    </source>
</evidence>
<feature type="active site" description="Proton acceptor" evidence="9">
    <location>
        <position position="38"/>
    </location>
</feature>
<dbReference type="FunFam" id="1.10.300.10:FF:000002">
    <property type="entry name" value="Adenylosuccinate synthetase, chloroplastic"/>
    <property type="match status" value="1"/>
</dbReference>
<feature type="binding site" evidence="9">
    <location>
        <begin position="63"/>
        <end position="66"/>
    </location>
    <ligand>
        <name>IMP</name>
        <dbReference type="ChEBI" id="CHEBI:58053"/>
    </ligand>
</feature>